<evidence type="ECO:0000259" key="5">
    <source>
        <dbReference type="Pfam" id="PF03968"/>
    </source>
</evidence>
<dbReference type="InterPro" id="IPR052037">
    <property type="entry name" value="LPS_export_LptA"/>
</dbReference>
<dbReference type="InterPro" id="IPR014340">
    <property type="entry name" value="LptA"/>
</dbReference>
<sequence length="177" mass="18921" precursor="true">MTSNALKNTLLAAALALGSLNAHALESDRQQPISIDADQGSLDQKNQVTVFTGNVIITQGTLNMRANTVRVVQDQNGNQTMNAQGSPVYFRQELDNNKGIAEGWGDRAEYVSANHTVKLVGNAKVRRGGDVATGNAISYNTQTEVYTVLGGNATGSKNNPRVHIIIQPSTAQSDKKK</sequence>
<evidence type="ECO:0000313" key="7">
    <source>
        <dbReference type="Proteomes" id="UP000614058"/>
    </source>
</evidence>
<keyword evidence="1 4" id="KW-0813">Transport</keyword>
<dbReference type="HAMAP" id="MF_01914">
    <property type="entry name" value="LPS_assembly_LptA"/>
    <property type="match status" value="1"/>
</dbReference>
<dbReference type="Pfam" id="PF03968">
    <property type="entry name" value="LptD_N"/>
    <property type="match status" value="1"/>
</dbReference>
<comment type="subunit">
    <text evidence="4">Component of the lipopolysaccharide transport and assembly complex.</text>
</comment>
<evidence type="ECO:0000256" key="3">
    <source>
        <dbReference type="ARBA" id="ARBA00022764"/>
    </source>
</evidence>
<dbReference type="EMBL" id="JAEHNZ010000003">
    <property type="protein sequence ID" value="MBK0396735.1"/>
    <property type="molecule type" value="Genomic_DNA"/>
</dbReference>
<dbReference type="RefSeq" id="WP_200522807.1">
    <property type="nucleotide sequence ID" value="NZ_JAEHNZ010000003.1"/>
</dbReference>
<gene>
    <name evidence="4 6" type="primary">lptA</name>
    <name evidence="6" type="ORF">JDW22_09170</name>
</gene>
<dbReference type="Gene3D" id="2.60.450.10">
    <property type="entry name" value="Lipopolysaccharide (LPS) transport protein A like domain"/>
    <property type="match status" value="1"/>
</dbReference>
<evidence type="ECO:0000313" key="6">
    <source>
        <dbReference type="EMBL" id="MBK0396735.1"/>
    </source>
</evidence>
<proteinExistence type="inferred from homology"/>
<comment type="similarity">
    <text evidence="4">Belongs to the LptA family.</text>
</comment>
<keyword evidence="3 4" id="KW-0574">Periplasm</keyword>
<comment type="caution">
    <text evidence="6">The sequence shown here is derived from an EMBL/GenBank/DDBJ whole genome shotgun (WGS) entry which is preliminary data.</text>
</comment>
<keyword evidence="7" id="KW-1185">Reference proteome</keyword>
<comment type="subcellular location">
    <subcellularLocation>
        <location evidence="4">Periplasm</location>
    </subcellularLocation>
</comment>
<accession>A0ABS1BTY8</accession>
<dbReference type="PANTHER" id="PTHR36504">
    <property type="entry name" value="LIPOPOLYSACCHARIDE EXPORT SYSTEM PROTEIN LPTA"/>
    <property type="match status" value="1"/>
</dbReference>
<reference evidence="6 7" key="1">
    <citation type="journal article" date="2021" name="Pathogens">
        <title>Isolation and Characterization of Kingella bonacorsii sp. nov., A Novel Kingella Species Detected in a Stable Periodontitis Subject.</title>
        <authorList>
            <person name="Antezack A."/>
            <person name="Boxberger M."/>
            <person name="Rolland C."/>
            <person name="Monnet-Corti V."/>
            <person name="La Scola B."/>
        </authorList>
    </citation>
    <scope>NUCLEOTIDE SEQUENCE [LARGE SCALE GENOMIC DNA]</scope>
    <source>
        <strain evidence="6 7">Marseille-Q4569</strain>
    </source>
</reference>
<keyword evidence="2 4" id="KW-0732">Signal</keyword>
<evidence type="ECO:0000256" key="4">
    <source>
        <dbReference type="HAMAP-Rule" id="MF_01914"/>
    </source>
</evidence>
<feature type="signal peptide" evidence="4">
    <location>
        <begin position="1"/>
        <end position="24"/>
    </location>
</feature>
<feature type="chain" id="PRO_5044946685" description="Lipopolysaccharide export system protein LptA" evidence="4">
    <location>
        <begin position="25"/>
        <end position="177"/>
    </location>
</feature>
<protein>
    <recommendedName>
        <fullName evidence="4">Lipopolysaccharide export system protein LptA</fullName>
    </recommendedName>
</protein>
<evidence type="ECO:0000256" key="2">
    <source>
        <dbReference type="ARBA" id="ARBA00022729"/>
    </source>
</evidence>
<dbReference type="PANTHER" id="PTHR36504:SF1">
    <property type="entry name" value="LIPOPOLYSACCHARIDE EXPORT SYSTEM PROTEIN LPTA"/>
    <property type="match status" value="1"/>
</dbReference>
<feature type="domain" description="Organic solvent tolerance-like N-terminal" evidence="5">
    <location>
        <begin position="35"/>
        <end position="144"/>
    </location>
</feature>
<comment type="function">
    <text evidence="4">Involved in the assembly of lipopolysaccharide (LPS). Required for the translocation of LPS from the inner membrane to the outer membrane.</text>
</comment>
<dbReference type="InterPro" id="IPR005653">
    <property type="entry name" value="OstA-like_N"/>
</dbReference>
<name>A0ABS1BTY8_9NEIS</name>
<organism evidence="6 7">
    <name type="scientific">Kingella bonacorsii</name>
    <dbReference type="NCBI Taxonomy" id="2796361"/>
    <lineage>
        <taxon>Bacteria</taxon>
        <taxon>Pseudomonadati</taxon>
        <taxon>Pseudomonadota</taxon>
        <taxon>Betaproteobacteria</taxon>
        <taxon>Neisseriales</taxon>
        <taxon>Neisseriaceae</taxon>
        <taxon>Kingella</taxon>
    </lineage>
</organism>
<evidence type="ECO:0000256" key="1">
    <source>
        <dbReference type="ARBA" id="ARBA00022448"/>
    </source>
</evidence>
<dbReference type="Proteomes" id="UP000614058">
    <property type="component" value="Unassembled WGS sequence"/>
</dbReference>
<dbReference type="NCBIfam" id="TIGR03002">
    <property type="entry name" value="outer_YhbN_LptA"/>
    <property type="match status" value="1"/>
</dbReference>